<accession>U1HHZ5</accession>
<dbReference type="HOGENOM" id="CLU_011082_0_0_1"/>
<sequence>MKTEAEVNVIDATSQVDVSKHFDGQKHWSWAKWGQYRNPDRVAEQATTSEHFVHRDILSRVTTRPKDVLRYLSPTYGRPIRMRVQSVDVHQGGGDWRRVEVQGNAPWLLRLSSWIIKTSGSTMDITDILLIAGKVLLVLPAHIFILLIPMGNESAVRSTYYSLLIRCWDYPRYARNTLDASPLAADTVDWKNNLYVVNGDMSRLLRPRRLIVRRGASWELVTNSAEPYLFVSYTATQFSPKDPSACQRLERLAEKMTEEAGLTAYWLDHRCMEQTPGPLFSEDVYRICDCIRGAVGVCVMVPDFSEASMANWGNRLWTLPEALLSSSLNIKFCSADSTMEISKIALASDVWKDGQVSRLLAEHFSGLLTLSRLELISLGLEALGSRETQNLHTQGDLAYALMSLLKQRPRTNPNDTLFQALARLSLANDSDQIVERMMCMLPDVGASPKLNKKFVVNDQLGAKLWDIQPLCQVAGVCGDEGVILDGCRGISIRWKDIPQITYLRRKAWKRMFAEIGLRSGPLWFIIGCIMVGMPSTVATGAILLVIGLVLLIAAPWSVQLLYGGKIWGQSPWLIGIEGVLPIAKIEHLAFGNAIGRISYAPSSTLLSCKQARERVGEGPGWIERPGSCAPPTLAPGQRFFTLLDTGSMTVSVFAAERPPSAALICGQEGGMLRVVLCHYERSTGTMHKETVLRMETPMLDQASLLGWVKIA</sequence>
<dbReference type="RefSeq" id="XP_007805845.1">
    <property type="nucleotide sequence ID" value="XM_007807654.1"/>
</dbReference>
<dbReference type="OrthoDB" id="2624308at2759"/>
<dbReference type="OMA" id="SIRWKDI"/>
<organism evidence="2 3">
    <name type="scientific">Endocarpon pusillum (strain Z07020 / HMAS-L-300199)</name>
    <name type="common">Lichen-forming fungus</name>
    <dbReference type="NCBI Taxonomy" id="1263415"/>
    <lineage>
        <taxon>Eukaryota</taxon>
        <taxon>Fungi</taxon>
        <taxon>Dikarya</taxon>
        <taxon>Ascomycota</taxon>
        <taxon>Pezizomycotina</taxon>
        <taxon>Eurotiomycetes</taxon>
        <taxon>Chaetothyriomycetidae</taxon>
        <taxon>Verrucariales</taxon>
        <taxon>Verrucariaceae</taxon>
        <taxon>Endocarpon</taxon>
    </lineage>
</organism>
<keyword evidence="1" id="KW-0472">Membrane</keyword>
<evidence type="ECO:0000256" key="1">
    <source>
        <dbReference type="SAM" id="Phobius"/>
    </source>
</evidence>
<feature type="transmembrane region" description="Helical" evidence="1">
    <location>
        <begin position="515"/>
        <end position="535"/>
    </location>
</feature>
<dbReference type="EMBL" id="KE721517">
    <property type="protein sequence ID" value="ERF68494.1"/>
    <property type="molecule type" value="Genomic_DNA"/>
</dbReference>
<dbReference type="Proteomes" id="UP000019373">
    <property type="component" value="Unassembled WGS sequence"/>
</dbReference>
<gene>
    <name evidence="2" type="ORF">EPUS_05633</name>
</gene>
<proteinExistence type="predicted"/>
<evidence type="ECO:0008006" key="4">
    <source>
        <dbReference type="Google" id="ProtNLM"/>
    </source>
</evidence>
<dbReference type="eggNOG" id="ENOG502SMQY">
    <property type="taxonomic scope" value="Eukaryota"/>
</dbReference>
<name>U1HHZ5_ENDPU</name>
<dbReference type="AlphaFoldDB" id="U1HHZ5"/>
<evidence type="ECO:0000313" key="3">
    <source>
        <dbReference type="Proteomes" id="UP000019373"/>
    </source>
</evidence>
<reference evidence="3" key="1">
    <citation type="journal article" date="2014" name="BMC Genomics">
        <title>Genome characteristics reveal the impact of lichenization on lichen-forming fungus Endocarpon pusillum Hedwig (Verrucariales, Ascomycota).</title>
        <authorList>
            <person name="Wang Y.-Y."/>
            <person name="Liu B."/>
            <person name="Zhang X.-Y."/>
            <person name="Zhou Q.-M."/>
            <person name="Zhang T."/>
            <person name="Li H."/>
            <person name="Yu Y.-F."/>
            <person name="Zhang X.-L."/>
            <person name="Hao X.-Y."/>
            <person name="Wang M."/>
            <person name="Wang L."/>
            <person name="Wei J.-C."/>
        </authorList>
    </citation>
    <scope>NUCLEOTIDE SEQUENCE [LARGE SCALE GENOMIC DNA]</scope>
    <source>
        <strain evidence="3">Z07020 / HMAS-L-300199</strain>
    </source>
</reference>
<feature type="transmembrane region" description="Helical" evidence="1">
    <location>
        <begin position="128"/>
        <end position="148"/>
    </location>
</feature>
<dbReference type="GeneID" id="19240581"/>
<keyword evidence="1" id="KW-0812">Transmembrane</keyword>
<protein>
    <recommendedName>
        <fullName evidence="4">Heterokaryon incompatibility domain-containing protein</fullName>
    </recommendedName>
</protein>
<keyword evidence="3" id="KW-1185">Reference proteome</keyword>
<keyword evidence="1" id="KW-1133">Transmembrane helix</keyword>
<evidence type="ECO:0000313" key="2">
    <source>
        <dbReference type="EMBL" id="ERF68494.1"/>
    </source>
</evidence>